<dbReference type="InterPro" id="IPR013328">
    <property type="entry name" value="6PGD_dom2"/>
</dbReference>
<dbReference type="InterPro" id="IPR008927">
    <property type="entry name" value="6-PGluconate_DH-like_C_sf"/>
</dbReference>
<keyword evidence="6" id="KW-1185">Reference proteome</keyword>
<dbReference type="InterPro" id="IPR029154">
    <property type="entry name" value="HIBADH-like_NADP-bd"/>
</dbReference>
<organism evidence="5 6">
    <name type="scientific">Mesorhizobium qingshengii</name>
    <dbReference type="NCBI Taxonomy" id="1165689"/>
    <lineage>
        <taxon>Bacteria</taxon>
        <taxon>Pseudomonadati</taxon>
        <taxon>Pseudomonadota</taxon>
        <taxon>Alphaproteobacteria</taxon>
        <taxon>Hyphomicrobiales</taxon>
        <taxon>Phyllobacteriaceae</taxon>
        <taxon>Mesorhizobium</taxon>
    </lineage>
</organism>
<evidence type="ECO:0000259" key="3">
    <source>
        <dbReference type="Pfam" id="PF03446"/>
    </source>
</evidence>
<dbReference type="Pfam" id="PF14833">
    <property type="entry name" value="NAD_binding_11"/>
    <property type="match status" value="1"/>
</dbReference>
<dbReference type="EMBL" id="JAPFQA010000009">
    <property type="protein sequence ID" value="MCZ8546542.1"/>
    <property type="molecule type" value="Genomic_DNA"/>
</dbReference>
<dbReference type="InterPro" id="IPR015815">
    <property type="entry name" value="HIBADH-related"/>
</dbReference>
<keyword evidence="1" id="KW-0560">Oxidoreductase</keyword>
<dbReference type="SUPFAM" id="SSF48179">
    <property type="entry name" value="6-phosphogluconate dehydrogenase C-terminal domain-like"/>
    <property type="match status" value="1"/>
</dbReference>
<comment type="caution">
    <text evidence="5">The sequence shown here is derived from an EMBL/GenBank/DDBJ whole genome shotgun (WGS) entry which is preliminary data.</text>
</comment>
<keyword evidence="2" id="KW-0520">NAD</keyword>
<feature type="domain" description="6-phosphogluconate dehydrogenase NADP-binding" evidence="3">
    <location>
        <begin position="13"/>
        <end position="168"/>
    </location>
</feature>
<dbReference type="Gene3D" id="1.10.1040.10">
    <property type="entry name" value="N-(1-d-carboxylethyl)-l-norvaline Dehydrogenase, domain 2"/>
    <property type="match status" value="1"/>
</dbReference>
<sequence>MDSRGKVVQRQTLGFIGLGRMGAPMVRRLTEAGHHVVVYDTRRDAARELPAEHTTFAVSPKAVADEASIVFCSLPTPPVVKEVVLGADGIAAGSKVKIVVDVSTTGPTMAKIIAESLASKSIAWVDAPISGGIAGARNGTLAVMISCPRQTYEEIEPVLANFGRRFYCGETPGSAQVAKLGNNMIAAGVILLSAEALAMGVKAGLDPQVMCDIINASSGRNSATQDKFPRAVLPGTFDFGFSTALSYKDVRMCVDESENLGVPMIGGSVVRQMLAATNARFGPDSDFTSMVRIIEEWAGVEIRA</sequence>
<accession>A0ABT4QYB5</accession>
<dbReference type="PANTHER" id="PTHR22981:SF7">
    <property type="entry name" value="3-HYDROXYISOBUTYRATE DEHYDROGENASE, MITOCHONDRIAL"/>
    <property type="match status" value="1"/>
</dbReference>
<dbReference type="Pfam" id="PF03446">
    <property type="entry name" value="NAD_binding_2"/>
    <property type="match status" value="1"/>
</dbReference>
<dbReference type="PROSITE" id="PS00895">
    <property type="entry name" value="3_HYDROXYISOBUT_DH"/>
    <property type="match status" value="1"/>
</dbReference>
<reference evidence="5" key="1">
    <citation type="submission" date="2022-11" db="EMBL/GenBank/DDBJ databases">
        <authorList>
            <person name="Coimbra C."/>
        </authorList>
    </citation>
    <scope>NUCLEOTIDE SEQUENCE</scope>
    <source>
        <strain evidence="5">Jales19</strain>
    </source>
</reference>
<dbReference type="InterPro" id="IPR006115">
    <property type="entry name" value="6PGDH_NADP-bd"/>
</dbReference>
<evidence type="ECO:0000256" key="1">
    <source>
        <dbReference type="ARBA" id="ARBA00023002"/>
    </source>
</evidence>
<dbReference type="InterPro" id="IPR036291">
    <property type="entry name" value="NAD(P)-bd_dom_sf"/>
</dbReference>
<protein>
    <submittedName>
        <fullName evidence="5">NAD(P)-dependent oxidoreductase</fullName>
    </submittedName>
</protein>
<evidence type="ECO:0000313" key="6">
    <source>
        <dbReference type="Proteomes" id="UP001152178"/>
    </source>
</evidence>
<evidence type="ECO:0000313" key="5">
    <source>
        <dbReference type="EMBL" id="MCZ8546542.1"/>
    </source>
</evidence>
<gene>
    <name evidence="5" type="ORF">OOJ09_20330</name>
</gene>
<dbReference type="SUPFAM" id="SSF51735">
    <property type="entry name" value="NAD(P)-binding Rossmann-fold domains"/>
    <property type="match status" value="1"/>
</dbReference>
<evidence type="ECO:0000259" key="4">
    <source>
        <dbReference type="Pfam" id="PF14833"/>
    </source>
</evidence>
<dbReference type="InterPro" id="IPR002204">
    <property type="entry name" value="3-OH-isobutyrate_DH-rel_CS"/>
</dbReference>
<dbReference type="PANTHER" id="PTHR22981">
    <property type="entry name" value="3-HYDROXYISOBUTYRATE DEHYDROGENASE-RELATED"/>
    <property type="match status" value="1"/>
</dbReference>
<dbReference type="Proteomes" id="UP001152178">
    <property type="component" value="Unassembled WGS sequence"/>
</dbReference>
<dbReference type="PIRSF" id="PIRSF000103">
    <property type="entry name" value="HIBADH"/>
    <property type="match status" value="1"/>
</dbReference>
<proteinExistence type="predicted"/>
<feature type="domain" description="3-hydroxyisobutyrate dehydrogenase-like NAD-binding" evidence="4">
    <location>
        <begin position="173"/>
        <end position="293"/>
    </location>
</feature>
<dbReference type="Gene3D" id="3.40.50.720">
    <property type="entry name" value="NAD(P)-binding Rossmann-like Domain"/>
    <property type="match status" value="1"/>
</dbReference>
<evidence type="ECO:0000256" key="2">
    <source>
        <dbReference type="ARBA" id="ARBA00023027"/>
    </source>
</evidence>
<name>A0ABT4QYB5_9HYPH</name>